<dbReference type="InterPro" id="IPR013096">
    <property type="entry name" value="Cupin_2"/>
</dbReference>
<feature type="domain" description="Cupin type-2" evidence="2">
    <location>
        <begin position="71"/>
        <end position="138"/>
    </location>
</feature>
<protein>
    <submittedName>
        <fullName evidence="3">Cupin</fullName>
    </submittedName>
</protein>
<feature type="signal peptide" evidence="1">
    <location>
        <begin position="1"/>
        <end position="25"/>
    </location>
</feature>
<sequence length="153" mass="16865">MKAQLTTSILFIFALFLLGHQPLSAQDQVMSFTHTADDDKLEWGSCPAFMTESCRIAVLHGNPANPNADVFFKMQGNTTVPAHWHNSAERMVLVSGEMEVKYEGQEAEIITTGSYAYGPPEKPHRASCLSDEPCVLFIAFNKPVDAYPVEGTL</sequence>
<gene>
    <name evidence="3" type="ORF">DDZ15_00425</name>
</gene>
<dbReference type="OrthoDB" id="1433532at2"/>
<comment type="caution">
    <text evidence="3">The sequence shown here is derived from an EMBL/GenBank/DDBJ whole genome shotgun (WGS) entry which is preliminary data.</text>
</comment>
<keyword evidence="1" id="KW-0732">Signal</keyword>
<organism evidence="3 4">
    <name type="scientific">Rhodohalobacter mucosus</name>
    <dbReference type="NCBI Taxonomy" id="2079485"/>
    <lineage>
        <taxon>Bacteria</taxon>
        <taxon>Pseudomonadati</taxon>
        <taxon>Balneolota</taxon>
        <taxon>Balneolia</taxon>
        <taxon>Balneolales</taxon>
        <taxon>Balneolaceae</taxon>
        <taxon>Rhodohalobacter</taxon>
    </lineage>
</organism>
<evidence type="ECO:0000259" key="2">
    <source>
        <dbReference type="Pfam" id="PF07883"/>
    </source>
</evidence>
<dbReference type="SUPFAM" id="SSF51182">
    <property type="entry name" value="RmlC-like cupins"/>
    <property type="match status" value="1"/>
</dbReference>
<dbReference type="InterPro" id="IPR011051">
    <property type="entry name" value="RmlC_Cupin_sf"/>
</dbReference>
<accession>A0A316TUX2</accession>
<evidence type="ECO:0000313" key="3">
    <source>
        <dbReference type="EMBL" id="PWN08270.1"/>
    </source>
</evidence>
<dbReference type="AlphaFoldDB" id="A0A316TUX2"/>
<feature type="chain" id="PRO_5016422096" evidence="1">
    <location>
        <begin position="26"/>
        <end position="153"/>
    </location>
</feature>
<dbReference type="InterPro" id="IPR014710">
    <property type="entry name" value="RmlC-like_jellyroll"/>
</dbReference>
<evidence type="ECO:0000256" key="1">
    <source>
        <dbReference type="SAM" id="SignalP"/>
    </source>
</evidence>
<proteinExistence type="predicted"/>
<dbReference type="Gene3D" id="2.60.120.10">
    <property type="entry name" value="Jelly Rolls"/>
    <property type="match status" value="1"/>
</dbReference>
<keyword evidence="4" id="KW-1185">Reference proteome</keyword>
<dbReference type="Proteomes" id="UP000245533">
    <property type="component" value="Unassembled WGS sequence"/>
</dbReference>
<reference evidence="3 4" key="1">
    <citation type="submission" date="2018-05" db="EMBL/GenBank/DDBJ databases">
        <title>Rhodohalobacter halophilus gen. nov., sp. nov., a moderately halophilic member of the family Balneolaceae.</title>
        <authorList>
            <person name="Liu Z.-W."/>
        </authorList>
    </citation>
    <scope>NUCLEOTIDE SEQUENCE [LARGE SCALE GENOMIC DNA]</scope>
    <source>
        <strain evidence="3 4">8A47</strain>
    </source>
</reference>
<dbReference type="Pfam" id="PF07883">
    <property type="entry name" value="Cupin_2"/>
    <property type="match status" value="1"/>
</dbReference>
<name>A0A316TUX2_9BACT</name>
<dbReference type="EMBL" id="QGGB01000001">
    <property type="protein sequence ID" value="PWN08270.1"/>
    <property type="molecule type" value="Genomic_DNA"/>
</dbReference>
<evidence type="ECO:0000313" key="4">
    <source>
        <dbReference type="Proteomes" id="UP000245533"/>
    </source>
</evidence>